<dbReference type="GO" id="GO:0009898">
    <property type="term" value="C:cytoplasmic side of plasma membrane"/>
    <property type="evidence" value="ECO:0007669"/>
    <property type="project" value="TreeGrafter"/>
</dbReference>
<dbReference type="Gene3D" id="1.10.287.1060">
    <property type="entry name" value="ESAT-6-like"/>
    <property type="match status" value="1"/>
</dbReference>
<keyword evidence="3" id="KW-0967">Endosome</keyword>
<evidence type="ECO:0000256" key="4">
    <source>
        <dbReference type="ARBA" id="ARBA00023054"/>
    </source>
</evidence>
<dbReference type="OrthoDB" id="5592979at2759"/>
<proteinExistence type="inferred from homology"/>
<dbReference type="GO" id="GO:0032511">
    <property type="term" value="P:late endosome to vacuole transport via multivesicular body sorting pathway"/>
    <property type="evidence" value="ECO:0007669"/>
    <property type="project" value="TreeGrafter"/>
</dbReference>
<feature type="compositionally biased region" description="Low complexity" evidence="5">
    <location>
        <begin position="508"/>
        <end position="522"/>
    </location>
</feature>
<feature type="compositionally biased region" description="Low complexity" evidence="5">
    <location>
        <begin position="159"/>
        <end position="173"/>
    </location>
</feature>
<comment type="similarity">
    <text evidence="2">Belongs to the SNF7 family.</text>
</comment>
<dbReference type="PANTHER" id="PTHR22761:SF10">
    <property type="entry name" value="GH13992P"/>
    <property type="match status" value="1"/>
</dbReference>
<feature type="region of interest" description="Disordered" evidence="5">
    <location>
        <begin position="305"/>
        <end position="330"/>
    </location>
</feature>
<dbReference type="PANTHER" id="PTHR22761">
    <property type="entry name" value="CHARGED MULTIVESICULAR BODY PROTEIN"/>
    <property type="match status" value="1"/>
</dbReference>
<dbReference type="GO" id="GO:0005771">
    <property type="term" value="C:multivesicular body"/>
    <property type="evidence" value="ECO:0007669"/>
    <property type="project" value="TreeGrafter"/>
</dbReference>
<reference evidence="7" key="1">
    <citation type="submission" date="2017-01" db="EMBL/GenBank/DDBJ databases">
        <title>Comparative genomics of anhydrobiosis in the tardigrade Hypsibius dujardini.</title>
        <authorList>
            <person name="Yoshida Y."/>
            <person name="Koutsovoulos G."/>
            <person name="Laetsch D."/>
            <person name="Stevens L."/>
            <person name="Kumar S."/>
            <person name="Horikawa D."/>
            <person name="Ishino K."/>
            <person name="Komine S."/>
            <person name="Tomita M."/>
            <person name="Blaxter M."/>
            <person name="Arakawa K."/>
        </authorList>
    </citation>
    <scope>NUCLEOTIDE SEQUENCE [LARGE SCALE GENOMIC DNA]</scope>
    <source>
        <strain evidence="7">Z151</strain>
    </source>
</reference>
<dbReference type="InterPro" id="IPR005024">
    <property type="entry name" value="Snf7_fam"/>
</dbReference>
<dbReference type="GO" id="GO:0000815">
    <property type="term" value="C:ESCRT III complex"/>
    <property type="evidence" value="ECO:0007669"/>
    <property type="project" value="TreeGrafter"/>
</dbReference>
<protein>
    <submittedName>
        <fullName evidence="6">Charged multivesicular body protein 4b</fullName>
    </submittedName>
</protein>
<feature type="region of interest" description="Disordered" evidence="5">
    <location>
        <begin position="482"/>
        <end position="538"/>
    </location>
</feature>
<comment type="subcellular location">
    <subcellularLocation>
        <location evidence="1">Late endosome</location>
    </subcellularLocation>
</comment>
<name>A0A1W0WSA0_HYPEX</name>
<dbReference type="Proteomes" id="UP000192578">
    <property type="component" value="Unassembled WGS sequence"/>
</dbReference>
<dbReference type="FunFam" id="1.10.287.1060:FF:000001">
    <property type="entry name" value="Charged multivesicular body protein 4b"/>
    <property type="match status" value="1"/>
</dbReference>
<feature type="region of interest" description="Disordered" evidence="5">
    <location>
        <begin position="91"/>
        <end position="197"/>
    </location>
</feature>
<keyword evidence="4" id="KW-0175">Coiled coil</keyword>
<evidence type="ECO:0000313" key="6">
    <source>
        <dbReference type="EMBL" id="OQV18023.1"/>
    </source>
</evidence>
<feature type="compositionally biased region" description="Basic and acidic residues" evidence="5">
    <location>
        <begin position="181"/>
        <end position="197"/>
    </location>
</feature>
<organism evidence="6 7">
    <name type="scientific">Hypsibius exemplaris</name>
    <name type="common">Freshwater tardigrade</name>
    <dbReference type="NCBI Taxonomy" id="2072580"/>
    <lineage>
        <taxon>Eukaryota</taxon>
        <taxon>Metazoa</taxon>
        <taxon>Ecdysozoa</taxon>
        <taxon>Tardigrada</taxon>
        <taxon>Eutardigrada</taxon>
        <taxon>Parachela</taxon>
        <taxon>Hypsibioidea</taxon>
        <taxon>Hypsibiidae</taxon>
        <taxon>Hypsibius</taxon>
    </lineage>
</organism>
<comment type="caution">
    <text evidence="6">The sequence shown here is derived from an EMBL/GenBank/DDBJ whole genome shotgun (WGS) entry which is preliminary data.</text>
</comment>
<evidence type="ECO:0000256" key="3">
    <source>
        <dbReference type="ARBA" id="ARBA00022753"/>
    </source>
</evidence>
<feature type="region of interest" description="Disordered" evidence="5">
    <location>
        <begin position="1"/>
        <end position="40"/>
    </location>
</feature>
<feature type="compositionally biased region" description="Low complexity" evidence="5">
    <location>
        <begin position="8"/>
        <end position="19"/>
    </location>
</feature>
<evidence type="ECO:0000256" key="1">
    <source>
        <dbReference type="ARBA" id="ARBA00004603"/>
    </source>
</evidence>
<dbReference type="Gene3D" id="6.10.250.1710">
    <property type="match status" value="1"/>
</dbReference>
<dbReference type="AlphaFoldDB" id="A0A1W0WSA0"/>
<evidence type="ECO:0000256" key="5">
    <source>
        <dbReference type="SAM" id="MobiDB-lite"/>
    </source>
</evidence>
<evidence type="ECO:0000256" key="2">
    <source>
        <dbReference type="ARBA" id="ARBA00006190"/>
    </source>
</evidence>
<sequence length="538" mass="59933">MDDDRFRPPFGFPSGFFGSHRGVPRSSGSGPFDEEEDEAEFGSFGEDLFGRFRFGTFGRNGMGGNEMEDLFRGAETMIRHMDRMFRDMSSTGAGSGSFGRIMAPDFDSNTHRRSPRDEMLKVPDSEASTVTVYDPREDDNDTNQTGRGETLLPRDKIDSGPGWFGSWSGSSSSVTTMSDFGDGKSEERRTVQHSDGSRSEIFARRMGNKELTTTIKTDRNGQTEVLENLFNMTEDEKADFEASWKAASPVRDVRTHDNAAGWQNLEPVQQTRSAPLLDPHAPNRSAPAAGSICFYRAGVNRRRRRGRRRMSWFSKALGGGKKKEDPTTPQDAIQRLRETEEMLTKKSDFLENKIQTEIATAKRHGTKNKRAAIAALKRKKRCEKQLQQIDGTLSTIEFQREALENANTNTEVLKIMGVAAKALKSAHQNMDVDQVHDLMDEVAEQQEIANEISEAISNPVGFGHDVDEAELEAELEELEQEELDKQLLDVTPATKDQLPSVPVSEPTAAGSRGRAPARPQAASKHEDDDMKELAEWAS</sequence>
<dbReference type="Pfam" id="PF03357">
    <property type="entry name" value="Snf7"/>
    <property type="match status" value="1"/>
</dbReference>
<gene>
    <name evidence="6" type="ORF">BV898_07964</name>
</gene>
<keyword evidence="7" id="KW-1185">Reference proteome</keyword>
<evidence type="ECO:0000313" key="7">
    <source>
        <dbReference type="Proteomes" id="UP000192578"/>
    </source>
</evidence>
<dbReference type="GO" id="GO:0006900">
    <property type="term" value="P:vesicle budding from membrane"/>
    <property type="evidence" value="ECO:0007669"/>
    <property type="project" value="TreeGrafter"/>
</dbReference>
<feature type="compositionally biased region" description="Basic and acidic residues" evidence="5">
    <location>
        <begin position="523"/>
        <end position="538"/>
    </location>
</feature>
<accession>A0A1W0WSA0</accession>
<dbReference type="EMBL" id="MTYJ01000054">
    <property type="protein sequence ID" value="OQV18023.1"/>
    <property type="molecule type" value="Genomic_DNA"/>
</dbReference>
<feature type="compositionally biased region" description="Basic and acidic residues" evidence="5">
    <location>
        <begin position="115"/>
        <end position="124"/>
    </location>
</feature>